<dbReference type="InterPro" id="IPR027417">
    <property type="entry name" value="P-loop_NTPase"/>
</dbReference>
<evidence type="ECO:0000256" key="2">
    <source>
        <dbReference type="ARBA" id="ARBA00022692"/>
    </source>
</evidence>
<gene>
    <name evidence="10" type="primary">cydD</name>
    <name evidence="10" type="ORF">HKK74_23060</name>
</gene>
<dbReference type="InterPro" id="IPR036640">
    <property type="entry name" value="ABC1_TM_sf"/>
</dbReference>
<evidence type="ECO:0000256" key="1">
    <source>
        <dbReference type="ARBA" id="ARBA00004651"/>
    </source>
</evidence>
<evidence type="ECO:0000256" key="5">
    <source>
        <dbReference type="ARBA" id="ARBA00022989"/>
    </source>
</evidence>
<sequence length="524" mass="56072">MRGQEIPGVDRRRLLRVLAPLAVVQGLLVLAQAELVVRALAPPDAGPLPWLAGTVALRAGLSWATAQYARRTAADAKADLRSSLLHARGGPTLIVKGLDALDPYLTGYLPQLAVAAIVPPLILVRLLTADVAAGLTVLVTLPLVPVFGILVGWYTRDATRLQWERLNRLGGHFRDVVAGMSTLRAFDRLRHQEAEVGRMAEAHRLATRRVLRVAFLSALVLELVATLSVALVAVPVGLRLLDGGIDYRTALLVLLLTPEVYLPLRALGSRFHAAAEGLAVAEEAARVIGNPGTEPAGRRPATRGVEIRLENVTVRYGERLALDNVSLVVRPGEVVALTGPSGAGKSTLLAVILGLVSPDDGRILVDGADLSDLDGAAWRRRIAWVPQAPHLFAESVANNVRLGAPDSSEDAVQNALLAARAETFVKELPQGRDTVLGERGAGLSAGERQRIALARAYLRDAPILLLDEPTARLDPTSENAVVHAARRLLLGRTAVLVAHRPALLQAAERVVRLRDGRILEEVRS</sequence>
<organism evidence="10 11">
    <name type="scientific">Actinomadura alba</name>
    <dbReference type="NCBI Taxonomy" id="406431"/>
    <lineage>
        <taxon>Bacteria</taxon>
        <taxon>Bacillati</taxon>
        <taxon>Actinomycetota</taxon>
        <taxon>Actinomycetes</taxon>
        <taxon>Streptosporangiales</taxon>
        <taxon>Thermomonosporaceae</taxon>
        <taxon>Actinomadura</taxon>
    </lineage>
</organism>
<evidence type="ECO:0000256" key="6">
    <source>
        <dbReference type="ARBA" id="ARBA00023136"/>
    </source>
</evidence>
<dbReference type="Gene3D" id="3.40.50.300">
    <property type="entry name" value="P-loop containing nucleotide triphosphate hydrolases"/>
    <property type="match status" value="1"/>
</dbReference>
<evidence type="ECO:0000259" key="9">
    <source>
        <dbReference type="PROSITE" id="PS50929"/>
    </source>
</evidence>
<dbReference type="SUPFAM" id="SSF90123">
    <property type="entry name" value="ABC transporter transmembrane region"/>
    <property type="match status" value="1"/>
</dbReference>
<feature type="transmembrane region" description="Helical" evidence="7">
    <location>
        <begin position="213"/>
        <end position="233"/>
    </location>
</feature>
<dbReference type="PROSITE" id="PS50929">
    <property type="entry name" value="ABC_TM1F"/>
    <property type="match status" value="1"/>
</dbReference>
<dbReference type="Pfam" id="PF00005">
    <property type="entry name" value="ABC_tran"/>
    <property type="match status" value="1"/>
</dbReference>
<dbReference type="SMART" id="SM00382">
    <property type="entry name" value="AAA"/>
    <property type="match status" value="1"/>
</dbReference>
<keyword evidence="11" id="KW-1185">Reference proteome</keyword>
<name>A0ABR7LU30_9ACTN</name>
<protein>
    <submittedName>
        <fullName evidence="10">Thiol reductant ABC exporter subunit CydD</fullName>
    </submittedName>
</protein>
<dbReference type="Proteomes" id="UP000805614">
    <property type="component" value="Unassembled WGS sequence"/>
</dbReference>
<dbReference type="Pfam" id="PF00664">
    <property type="entry name" value="ABC_membrane"/>
    <property type="match status" value="1"/>
</dbReference>
<feature type="transmembrane region" description="Helical" evidence="7">
    <location>
        <begin position="131"/>
        <end position="155"/>
    </location>
</feature>
<keyword evidence="3" id="KW-0547">Nucleotide-binding</keyword>
<dbReference type="InterPro" id="IPR011527">
    <property type="entry name" value="ABC1_TM_dom"/>
</dbReference>
<dbReference type="PANTHER" id="PTHR24221:SF590">
    <property type="entry name" value="COMPONENT LINKED WITH THE ASSEMBLY OF CYTOCHROME' TRANSPORT TRANSMEMBRANE ATP-BINDING PROTEIN ABC TRANSPORTER CYDD-RELATED"/>
    <property type="match status" value="1"/>
</dbReference>
<evidence type="ECO:0000256" key="4">
    <source>
        <dbReference type="ARBA" id="ARBA00022840"/>
    </source>
</evidence>
<dbReference type="EMBL" id="JABVEC010000018">
    <property type="protein sequence ID" value="MBC6468353.1"/>
    <property type="molecule type" value="Genomic_DNA"/>
</dbReference>
<dbReference type="InterPro" id="IPR017871">
    <property type="entry name" value="ABC_transporter-like_CS"/>
</dbReference>
<dbReference type="PROSITE" id="PS00211">
    <property type="entry name" value="ABC_TRANSPORTER_1"/>
    <property type="match status" value="1"/>
</dbReference>
<dbReference type="RefSeq" id="WP_187245361.1">
    <property type="nucleotide sequence ID" value="NZ_BAAAOK010000015.1"/>
</dbReference>
<keyword evidence="5 7" id="KW-1133">Transmembrane helix</keyword>
<reference evidence="10 11" key="1">
    <citation type="submission" date="2020-06" db="EMBL/GenBank/DDBJ databases">
        <title>Actinomadura xiongansis sp. nov., isolated from soil of Baiyangdian.</title>
        <authorList>
            <person name="Zhang X."/>
        </authorList>
    </citation>
    <scope>NUCLEOTIDE SEQUENCE [LARGE SCALE GENOMIC DNA]</scope>
    <source>
        <strain evidence="10 11">HBUM206468</strain>
    </source>
</reference>
<dbReference type="PROSITE" id="PS50893">
    <property type="entry name" value="ABC_TRANSPORTER_2"/>
    <property type="match status" value="1"/>
</dbReference>
<evidence type="ECO:0000256" key="7">
    <source>
        <dbReference type="SAM" id="Phobius"/>
    </source>
</evidence>
<dbReference type="PANTHER" id="PTHR24221">
    <property type="entry name" value="ATP-BINDING CASSETTE SUB-FAMILY B"/>
    <property type="match status" value="1"/>
</dbReference>
<evidence type="ECO:0000313" key="10">
    <source>
        <dbReference type="EMBL" id="MBC6468353.1"/>
    </source>
</evidence>
<dbReference type="CDD" id="cd18584">
    <property type="entry name" value="ABC_6TM_AarD_CydD"/>
    <property type="match status" value="1"/>
</dbReference>
<dbReference type="InterPro" id="IPR014216">
    <property type="entry name" value="ABC_transptr_CydD"/>
</dbReference>
<feature type="domain" description="ABC transporter" evidence="8">
    <location>
        <begin position="307"/>
        <end position="524"/>
    </location>
</feature>
<dbReference type="SUPFAM" id="SSF52540">
    <property type="entry name" value="P-loop containing nucleoside triphosphate hydrolases"/>
    <property type="match status" value="1"/>
</dbReference>
<evidence type="ECO:0000256" key="3">
    <source>
        <dbReference type="ARBA" id="ARBA00022741"/>
    </source>
</evidence>
<comment type="caution">
    <text evidence="10">The sequence shown here is derived from an EMBL/GenBank/DDBJ whole genome shotgun (WGS) entry which is preliminary data.</text>
</comment>
<evidence type="ECO:0000259" key="8">
    <source>
        <dbReference type="PROSITE" id="PS50893"/>
    </source>
</evidence>
<feature type="domain" description="ABC transmembrane type-1" evidence="9">
    <location>
        <begin position="92"/>
        <end position="276"/>
    </location>
</feature>
<proteinExistence type="predicted"/>
<keyword evidence="6 7" id="KW-0472">Membrane</keyword>
<dbReference type="InterPro" id="IPR003593">
    <property type="entry name" value="AAA+_ATPase"/>
</dbReference>
<evidence type="ECO:0000313" key="11">
    <source>
        <dbReference type="Proteomes" id="UP000805614"/>
    </source>
</evidence>
<dbReference type="InterPro" id="IPR039421">
    <property type="entry name" value="Type_1_exporter"/>
</dbReference>
<dbReference type="Gene3D" id="1.20.1560.10">
    <property type="entry name" value="ABC transporter type 1, transmembrane domain"/>
    <property type="match status" value="1"/>
</dbReference>
<comment type="subcellular location">
    <subcellularLocation>
        <location evidence="1">Cell membrane</location>
        <topology evidence="1">Multi-pass membrane protein</topology>
    </subcellularLocation>
</comment>
<dbReference type="InterPro" id="IPR003439">
    <property type="entry name" value="ABC_transporter-like_ATP-bd"/>
</dbReference>
<dbReference type="NCBIfam" id="TIGR02857">
    <property type="entry name" value="CydD"/>
    <property type="match status" value="1"/>
</dbReference>
<keyword evidence="2 7" id="KW-0812">Transmembrane</keyword>
<accession>A0ABR7LU30</accession>
<keyword evidence="4" id="KW-0067">ATP-binding</keyword>